<dbReference type="SUPFAM" id="SSF55424">
    <property type="entry name" value="FAD/NAD-linked reductases, dimerisation (C-terminal) domain"/>
    <property type="match status" value="1"/>
</dbReference>
<feature type="domain" description="Reductase C-terminal" evidence="7">
    <location>
        <begin position="427"/>
        <end position="513"/>
    </location>
</feature>
<keyword evidence="2" id="KW-0285">Flavoprotein</keyword>
<protein>
    <submittedName>
        <fullName evidence="8">Pyridine nucleotide-disulfide oxidoreductase</fullName>
    </submittedName>
</protein>
<dbReference type="Pfam" id="PF07992">
    <property type="entry name" value="Pyr_redox_2"/>
    <property type="match status" value="1"/>
</dbReference>
<comment type="caution">
    <text evidence="8">The sequence shown here is derived from an EMBL/GenBank/DDBJ whole genome shotgun (WGS) entry which is preliminary data.</text>
</comment>
<dbReference type="OrthoDB" id="1145at2"/>
<gene>
    <name evidence="8" type="ORF">D1825_02970</name>
</gene>
<name>A0A413RQ41_9CELL</name>
<dbReference type="Gene3D" id="3.30.390.30">
    <property type="match status" value="1"/>
</dbReference>
<reference evidence="8 9" key="1">
    <citation type="submission" date="2018-08" db="EMBL/GenBank/DDBJ databases">
        <title>Cellulomonas rhizosphaerae sp. nov., a novel actinomycete isolated from soil.</title>
        <authorList>
            <person name="Tian Y."/>
        </authorList>
    </citation>
    <scope>NUCLEOTIDE SEQUENCE [LARGE SCALE GENOMIC DNA]</scope>
    <source>
        <strain evidence="8 9">NEAU-TCZ24</strain>
    </source>
</reference>
<dbReference type="PANTHER" id="PTHR43557">
    <property type="entry name" value="APOPTOSIS-INDUCING FACTOR 1"/>
    <property type="match status" value="1"/>
</dbReference>
<feature type="domain" description="FAD/NAD(P)-binding" evidence="6">
    <location>
        <begin position="114"/>
        <end position="384"/>
    </location>
</feature>
<evidence type="ECO:0000259" key="6">
    <source>
        <dbReference type="Pfam" id="PF07992"/>
    </source>
</evidence>
<keyword evidence="4" id="KW-0560">Oxidoreductase</keyword>
<feature type="region of interest" description="Disordered" evidence="5">
    <location>
        <begin position="88"/>
        <end position="111"/>
    </location>
</feature>
<evidence type="ECO:0000259" key="7">
    <source>
        <dbReference type="Pfam" id="PF14759"/>
    </source>
</evidence>
<organism evidence="8 9">
    <name type="scientific">Cellulomonas rhizosphaerae</name>
    <dbReference type="NCBI Taxonomy" id="2293719"/>
    <lineage>
        <taxon>Bacteria</taxon>
        <taxon>Bacillati</taxon>
        <taxon>Actinomycetota</taxon>
        <taxon>Actinomycetes</taxon>
        <taxon>Micrococcales</taxon>
        <taxon>Cellulomonadaceae</taxon>
        <taxon>Cellulomonas</taxon>
    </lineage>
</organism>
<evidence type="ECO:0000256" key="1">
    <source>
        <dbReference type="ARBA" id="ARBA00001974"/>
    </source>
</evidence>
<evidence type="ECO:0000256" key="2">
    <source>
        <dbReference type="ARBA" id="ARBA00022630"/>
    </source>
</evidence>
<evidence type="ECO:0000256" key="4">
    <source>
        <dbReference type="ARBA" id="ARBA00023002"/>
    </source>
</evidence>
<dbReference type="SUPFAM" id="SSF51905">
    <property type="entry name" value="FAD/NAD(P)-binding domain"/>
    <property type="match status" value="1"/>
</dbReference>
<evidence type="ECO:0000313" key="8">
    <source>
        <dbReference type="EMBL" id="RHA44109.1"/>
    </source>
</evidence>
<dbReference type="PANTHER" id="PTHR43557:SF2">
    <property type="entry name" value="RIESKE DOMAIN-CONTAINING PROTEIN-RELATED"/>
    <property type="match status" value="1"/>
</dbReference>
<evidence type="ECO:0000256" key="3">
    <source>
        <dbReference type="ARBA" id="ARBA00022827"/>
    </source>
</evidence>
<comment type="cofactor">
    <cofactor evidence="1">
        <name>FAD</name>
        <dbReference type="ChEBI" id="CHEBI:57692"/>
    </cofactor>
</comment>
<dbReference type="Gene3D" id="3.50.50.60">
    <property type="entry name" value="FAD/NAD(P)-binding domain"/>
    <property type="match status" value="2"/>
</dbReference>
<dbReference type="InterPro" id="IPR028202">
    <property type="entry name" value="Reductase_C"/>
</dbReference>
<keyword evidence="9" id="KW-1185">Reference proteome</keyword>
<proteinExistence type="predicted"/>
<dbReference type="GO" id="GO:0016651">
    <property type="term" value="F:oxidoreductase activity, acting on NAD(P)H"/>
    <property type="evidence" value="ECO:0007669"/>
    <property type="project" value="TreeGrafter"/>
</dbReference>
<dbReference type="PRINTS" id="PR00368">
    <property type="entry name" value="FADPNR"/>
</dbReference>
<accession>A0A413RQ41</accession>
<evidence type="ECO:0000256" key="5">
    <source>
        <dbReference type="SAM" id="MobiDB-lite"/>
    </source>
</evidence>
<dbReference type="InterPro" id="IPR023753">
    <property type="entry name" value="FAD/NAD-binding_dom"/>
</dbReference>
<sequence>MSCCAWIGTCPSGTSGSPAASVPDAASAVVGSSADEAVVVPASSSVASDVTAPSAPSARPESAASARAVTPSCASSAGVAPFARFTTIDVPPDGETTVAGVTSPPPRLPDAPRRIVVVGAGLAATQTVGALRERGFDGHLTVLGAEPVPPYDRPPLSKHLLDRPEPTLLSHELGVDVQSLADEVHLGRPATGLTVSPAGVEIEAGATIGADVAIIATGARARRVPGWEHALVLHTAADAAALRARLTPGARLAVIGAGWIGAEVAGVAAAAGVEVTVLEAASAPLSGALGAQVGALAAPWFAAGGVRLVTDARVTRVDEDAVHLADGERVAADVVLAAVGALPATAWLGDALPREPDGSLLVDEGYAVLGAPRRVRAVGDVARRRSHRHGWVPGGHWDGALRGPVDLAADLLTGLESQPTDPVPYVFSTQLGHDLTLFGLPEPGHDVVLRGDASSSEGWSALWFRPGSSTLAAVLTVDRPRDVGAARRLFAARDLPRLDRDLAGDVGVPLRNAALG</sequence>
<dbReference type="InterPro" id="IPR036188">
    <property type="entry name" value="FAD/NAD-bd_sf"/>
</dbReference>
<dbReference type="Pfam" id="PF14759">
    <property type="entry name" value="Reductase_C"/>
    <property type="match status" value="1"/>
</dbReference>
<evidence type="ECO:0000313" key="9">
    <source>
        <dbReference type="Proteomes" id="UP000283374"/>
    </source>
</evidence>
<dbReference type="AlphaFoldDB" id="A0A413RQ41"/>
<dbReference type="EMBL" id="QWKP01000116">
    <property type="protein sequence ID" value="RHA44109.1"/>
    <property type="molecule type" value="Genomic_DNA"/>
</dbReference>
<dbReference type="Proteomes" id="UP000283374">
    <property type="component" value="Unassembled WGS sequence"/>
</dbReference>
<dbReference type="GO" id="GO:0005737">
    <property type="term" value="C:cytoplasm"/>
    <property type="evidence" value="ECO:0007669"/>
    <property type="project" value="TreeGrafter"/>
</dbReference>
<feature type="region of interest" description="Disordered" evidence="5">
    <location>
        <begin position="44"/>
        <end position="63"/>
    </location>
</feature>
<dbReference type="InterPro" id="IPR050446">
    <property type="entry name" value="FAD-oxidoreductase/Apoptosis"/>
</dbReference>
<dbReference type="InterPro" id="IPR016156">
    <property type="entry name" value="FAD/NAD-linked_Rdtase_dimer_sf"/>
</dbReference>
<keyword evidence="3" id="KW-0274">FAD</keyword>